<dbReference type="Proteomes" id="UP000823775">
    <property type="component" value="Unassembled WGS sequence"/>
</dbReference>
<evidence type="ECO:0000313" key="2">
    <source>
        <dbReference type="Proteomes" id="UP000823775"/>
    </source>
</evidence>
<proteinExistence type="predicted"/>
<name>A0ABS8S4J2_DATST</name>
<dbReference type="EMBL" id="JACEIK010000283">
    <property type="protein sequence ID" value="MCD7454020.1"/>
    <property type="molecule type" value="Genomic_DNA"/>
</dbReference>
<protein>
    <submittedName>
        <fullName evidence="1">Uncharacterized protein</fullName>
    </submittedName>
</protein>
<keyword evidence="2" id="KW-1185">Reference proteome</keyword>
<gene>
    <name evidence="1" type="ORF">HAX54_023287</name>
</gene>
<organism evidence="1 2">
    <name type="scientific">Datura stramonium</name>
    <name type="common">Jimsonweed</name>
    <name type="synonym">Common thornapple</name>
    <dbReference type="NCBI Taxonomy" id="4076"/>
    <lineage>
        <taxon>Eukaryota</taxon>
        <taxon>Viridiplantae</taxon>
        <taxon>Streptophyta</taxon>
        <taxon>Embryophyta</taxon>
        <taxon>Tracheophyta</taxon>
        <taxon>Spermatophyta</taxon>
        <taxon>Magnoliopsida</taxon>
        <taxon>eudicotyledons</taxon>
        <taxon>Gunneridae</taxon>
        <taxon>Pentapetalae</taxon>
        <taxon>asterids</taxon>
        <taxon>lamiids</taxon>
        <taxon>Solanales</taxon>
        <taxon>Solanaceae</taxon>
        <taxon>Solanoideae</taxon>
        <taxon>Datureae</taxon>
        <taxon>Datura</taxon>
    </lineage>
</organism>
<accession>A0ABS8S4J2</accession>
<comment type="caution">
    <text evidence="1">The sequence shown here is derived from an EMBL/GenBank/DDBJ whole genome shotgun (WGS) entry which is preliminary data.</text>
</comment>
<evidence type="ECO:0000313" key="1">
    <source>
        <dbReference type="EMBL" id="MCD7454020.1"/>
    </source>
</evidence>
<reference evidence="1 2" key="1">
    <citation type="journal article" date="2021" name="BMC Genomics">
        <title>Datura genome reveals duplications of psychoactive alkaloid biosynthetic genes and high mutation rate following tissue culture.</title>
        <authorList>
            <person name="Rajewski A."/>
            <person name="Carter-House D."/>
            <person name="Stajich J."/>
            <person name="Litt A."/>
        </authorList>
    </citation>
    <scope>NUCLEOTIDE SEQUENCE [LARGE SCALE GENOMIC DNA]</scope>
    <source>
        <strain evidence="1">AR-01</strain>
    </source>
</reference>
<sequence length="152" mass="17223">MNCGGPHFLKHCHTYGICGGLDGHLSHSPNYYSPSPSLYYDLPIVFDAYRNNKEEERHASMSNMEKLILKHMEGHLNEKVEVFEAQLQSVVDTSQCMEQEGESQPLDDSLVVDIDVEEVDKSEDVKHNAILELWHIGPHSKHFSTLCMVGNL</sequence>